<accession>A0A9D1XRF6</accession>
<keyword evidence="1 4" id="KW-0328">Glycosyltransferase</keyword>
<evidence type="ECO:0000313" key="4">
    <source>
        <dbReference type="EMBL" id="HIX82625.1"/>
    </source>
</evidence>
<protein>
    <submittedName>
        <fullName evidence="4">Glycosyltransferase</fullName>
        <ecNumber evidence="4">2.4.-.-</ecNumber>
    </submittedName>
</protein>
<dbReference type="AlphaFoldDB" id="A0A9D1XRF6"/>
<dbReference type="InterPro" id="IPR001173">
    <property type="entry name" value="Glyco_trans_2-like"/>
</dbReference>
<dbReference type="PANTHER" id="PTHR22916:SF51">
    <property type="entry name" value="GLYCOSYLTRANSFERASE EPSH-RELATED"/>
    <property type="match status" value="1"/>
</dbReference>
<keyword evidence="2 4" id="KW-0808">Transferase</keyword>
<evidence type="ECO:0000256" key="1">
    <source>
        <dbReference type="ARBA" id="ARBA00022676"/>
    </source>
</evidence>
<evidence type="ECO:0000259" key="3">
    <source>
        <dbReference type="Pfam" id="PF00535"/>
    </source>
</evidence>
<name>A0A9D1XRF6_9FIRM</name>
<reference evidence="4" key="2">
    <citation type="submission" date="2021-04" db="EMBL/GenBank/DDBJ databases">
        <authorList>
            <person name="Gilroy R."/>
        </authorList>
    </citation>
    <scope>NUCLEOTIDE SEQUENCE</scope>
    <source>
        <strain evidence="4">ChiGjej1B1-14440</strain>
    </source>
</reference>
<dbReference type="Pfam" id="PF00535">
    <property type="entry name" value="Glycos_transf_2"/>
    <property type="match status" value="1"/>
</dbReference>
<dbReference type="InterPro" id="IPR029044">
    <property type="entry name" value="Nucleotide-diphossugar_trans"/>
</dbReference>
<evidence type="ECO:0000256" key="2">
    <source>
        <dbReference type="ARBA" id="ARBA00022679"/>
    </source>
</evidence>
<reference evidence="4" key="1">
    <citation type="journal article" date="2021" name="PeerJ">
        <title>Extensive microbial diversity within the chicken gut microbiome revealed by metagenomics and culture.</title>
        <authorList>
            <person name="Gilroy R."/>
            <person name="Ravi A."/>
            <person name="Getino M."/>
            <person name="Pursley I."/>
            <person name="Horton D.L."/>
            <person name="Alikhan N.F."/>
            <person name="Baker D."/>
            <person name="Gharbi K."/>
            <person name="Hall N."/>
            <person name="Watson M."/>
            <person name="Adriaenssens E.M."/>
            <person name="Foster-Nyarko E."/>
            <person name="Jarju S."/>
            <person name="Secka A."/>
            <person name="Antonio M."/>
            <person name="Oren A."/>
            <person name="Chaudhuri R.R."/>
            <person name="La Ragione R."/>
            <person name="Hildebrand F."/>
            <person name="Pallen M.J."/>
        </authorList>
    </citation>
    <scope>NUCLEOTIDE SEQUENCE</scope>
    <source>
        <strain evidence="4">ChiGjej1B1-14440</strain>
    </source>
</reference>
<dbReference type="CDD" id="cd00761">
    <property type="entry name" value="Glyco_tranf_GTA_type"/>
    <property type="match status" value="1"/>
</dbReference>
<organism evidence="4 5">
    <name type="scientific">Candidatus Erysipelatoclostridium merdavium</name>
    <dbReference type="NCBI Taxonomy" id="2838566"/>
    <lineage>
        <taxon>Bacteria</taxon>
        <taxon>Bacillati</taxon>
        <taxon>Bacillota</taxon>
        <taxon>Erysipelotrichia</taxon>
        <taxon>Erysipelotrichales</taxon>
        <taxon>Erysipelotrichales incertae sedis</taxon>
    </lineage>
</organism>
<dbReference type="Gene3D" id="3.90.550.10">
    <property type="entry name" value="Spore Coat Polysaccharide Biosynthesis Protein SpsA, Chain A"/>
    <property type="match status" value="1"/>
</dbReference>
<proteinExistence type="predicted"/>
<evidence type="ECO:0000313" key="5">
    <source>
        <dbReference type="Proteomes" id="UP000886724"/>
    </source>
</evidence>
<comment type="caution">
    <text evidence="4">The sequence shown here is derived from an EMBL/GenBank/DDBJ whole genome shotgun (WGS) entry which is preliminary data.</text>
</comment>
<dbReference type="EC" id="2.4.-.-" evidence="4"/>
<dbReference type="SUPFAM" id="SSF53448">
    <property type="entry name" value="Nucleotide-diphospho-sugar transferases"/>
    <property type="match status" value="1"/>
</dbReference>
<sequence length="327" mass="38721">MDEPLISIIVPIYNVEQYLDKCITSIVNQTYKNLEIILVDDGSTDKCSNISDKWALDDNRIKVIHKENGGLSDARNAGLEIATGKYIGFVDSDDFISKYFVEILYKNLVNTQSDLIQCSHLTVDEDYLGVEELINENLSIKIYNTKEALGLLIEEERINQVVWNKLYKKELLQEIHFEYNKLNEDEFFTYQIFAKCKKISYVDLPLYYYLVRNQSIMRKQYSIKRLDGLEAKFLRYEFLKENYYDLGSLAKKNLIFFIIYCYQMVLTINNKKEKKQAEKIIRGYFKEVINDHIAMELNFKEKVWIIMMKISIKWTARLRNKLKINVN</sequence>
<feature type="domain" description="Glycosyltransferase 2-like" evidence="3">
    <location>
        <begin position="7"/>
        <end position="140"/>
    </location>
</feature>
<dbReference type="GO" id="GO:0016757">
    <property type="term" value="F:glycosyltransferase activity"/>
    <property type="evidence" value="ECO:0007669"/>
    <property type="project" value="UniProtKB-KW"/>
</dbReference>
<dbReference type="Proteomes" id="UP000886724">
    <property type="component" value="Unassembled WGS sequence"/>
</dbReference>
<gene>
    <name evidence="4" type="ORF">H9980_11755</name>
</gene>
<dbReference type="PANTHER" id="PTHR22916">
    <property type="entry name" value="GLYCOSYLTRANSFERASE"/>
    <property type="match status" value="1"/>
</dbReference>
<dbReference type="EMBL" id="DXET01000262">
    <property type="protein sequence ID" value="HIX82625.1"/>
    <property type="molecule type" value="Genomic_DNA"/>
</dbReference>